<accession>A0A0F9EGR6</accession>
<dbReference type="EMBL" id="LAZR01027521">
    <property type="protein sequence ID" value="KKL65461.1"/>
    <property type="molecule type" value="Genomic_DNA"/>
</dbReference>
<comment type="caution">
    <text evidence="1">The sequence shown here is derived from an EMBL/GenBank/DDBJ whole genome shotgun (WGS) entry which is preliminary data.</text>
</comment>
<protein>
    <submittedName>
        <fullName evidence="1">Uncharacterized protein</fullName>
    </submittedName>
</protein>
<reference evidence="1" key="1">
    <citation type="journal article" date="2015" name="Nature">
        <title>Complex archaea that bridge the gap between prokaryotes and eukaryotes.</title>
        <authorList>
            <person name="Spang A."/>
            <person name="Saw J.H."/>
            <person name="Jorgensen S.L."/>
            <person name="Zaremba-Niedzwiedzka K."/>
            <person name="Martijn J."/>
            <person name="Lind A.E."/>
            <person name="van Eijk R."/>
            <person name="Schleper C."/>
            <person name="Guy L."/>
            <person name="Ettema T.J."/>
        </authorList>
    </citation>
    <scope>NUCLEOTIDE SEQUENCE</scope>
</reference>
<sequence>MKVRSGFGSNSSSSSFVAVGIDCHHKQFKKLMDSIGFDLDWQRLNDLPNFISYDFGQLKSRTTGIVVYNDDQFAGLEADKLFRRNFRLSEIKTMFIRQCAEFGIKLHRNDVKLESGESRGC</sequence>
<evidence type="ECO:0000313" key="1">
    <source>
        <dbReference type="EMBL" id="KKL65461.1"/>
    </source>
</evidence>
<name>A0A0F9EGR6_9ZZZZ</name>
<dbReference type="AlphaFoldDB" id="A0A0F9EGR6"/>
<gene>
    <name evidence="1" type="ORF">LCGC14_2154780</name>
</gene>
<proteinExistence type="predicted"/>
<organism evidence="1">
    <name type="scientific">marine sediment metagenome</name>
    <dbReference type="NCBI Taxonomy" id="412755"/>
    <lineage>
        <taxon>unclassified sequences</taxon>
        <taxon>metagenomes</taxon>
        <taxon>ecological metagenomes</taxon>
    </lineage>
</organism>